<dbReference type="RefSeq" id="YP_010770795.1">
    <property type="nucleotide sequence ID" value="NC_074392.1"/>
</dbReference>
<dbReference type="PROSITE" id="PS50522">
    <property type="entry name" value="RDRP_PHAGE"/>
    <property type="match status" value="1"/>
</dbReference>
<protein>
    <recommendedName>
        <fullName evidence="1">RNA-directed RNA polymerase</fullName>
        <ecNumber evidence="1">2.7.7.48</ecNumber>
    </recommendedName>
    <alternativeName>
        <fullName evidence="7">RNA replicase beta chain</fullName>
    </alternativeName>
</protein>
<comment type="cofactor">
    <cofactor evidence="9">
        <name>Mg(2+)</name>
        <dbReference type="ChEBI" id="CHEBI:18420"/>
    </cofactor>
    <text evidence="9">Binds 2 Mg(2+) per subunit.</text>
</comment>
<keyword evidence="9" id="KW-0479">Metal-binding</keyword>
<gene>
    <name evidence="11" type="primary">SRR6960802_5_3</name>
</gene>
<dbReference type="GO" id="GO:0039694">
    <property type="term" value="P:viral RNA genome replication"/>
    <property type="evidence" value="ECO:0007669"/>
    <property type="project" value="InterPro"/>
</dbReference>
<dbReference type="KEGG" id="vg:80400326"/>
<reference evidence="11" key="1">
    <citation type="submission" date="2020-09" db="EMBL/GenBank/DDBJ databases">
        <title>Leviviricetes taxonomy.</title>
        <authorList>
            <person name="Stockdale S.R."/>
            <person name="Callanan J."/>
            <person name="Adriaenssens E.M."/>
            <person name="Kuhn J.H."/>
            <person name="Rumnieks J."/>
            <person name="Shkoporov A."/>
            <person name="Draper L.A."/>
            <person name="Ross P."/>
            <person name="Hill C."/>
        </authorList>
    </citation>
    <scope>NUCLEOTIDE SEQUENCE</scope>
</reference>
<feature type="binding site" evidence="9">
    <location>
        <position position="447"/>
    </location>
    <ligand>
        <name>Mg(2+)</name>
        <dbReference type="ChEBI" id="CHEBI:18420"/>
        <label>2</label>
    </ligand>
</feature>
<dbReference type="GO" id="GO:0003968">
    <property type="term" value="F:RNA-directed RNA polymerase activity"/>
    <property type="evidence" value="ECO:0007669"/>
    <property type="project" value="UniProtKB-KW"/>
</dbReference>
<accession>A0A8S5L5P8</accession>
<comment type="catalytic activity">
    <reaction evidence="8">
        <text>RNA(n) + a ribonucleoside 5'-triphosphate = RNA(n+1) + diphosphate</text>
        <dbReference type="Rhea" id="RHEA:21248"/>
        <dbReference type="Rhea" id="RHEA-COMP:14527"/>
        <dbReference type="Rhea" id="RHEA-COMP:17342"/>
        <dbReference type="ChEBI" id="CHEBI:33019"/>
        <dbReference type="ChEBI" id="CHEBI:61557"/>
        <dbReference type="ChEBI" id="CHEBI:140395"/>
        <dbReference type="EC" id="2.7.7.48"/>
    </reaction>
</comment>
<evidence type="ECO:0000256" key="7">
    <source>
        <dbReference type="ARBA" id="ARBA00030248"/>
    </source>
</evidence>
<keyword evidence="4" id="KW-0548">Nucleotidyltransferase</keyword>
<dbReference type="InterPro" id="IPR005093">
    <property type="entry name" value="RNArep_beta"/>
</dbReference>
<dbReference type="Pfam" id="PF03431">
    <property type="entry name" value="RNA_replicase_B"/>
    <property type="match status" value="1"/>
</dbReference>
<evidence type="ECO:0000259" key="10">
    <source>
        <dbReference type="PROSITE" id="PS50522"/>
    </source>
</evidence>
<keyword evidence="9" id="KW-0460">Magnesium</keyword>
<organism evidence="11 12">
    <name type="scientific">ssRNA phage SRR6960802_5</name>
    <dbReference type="NCBI Taxonomy" id="2786611"/>
    <lineage>
        <taxon>Viruses</taxon>
        <taxon>Riboviria</taxon>
        <taxon>Orthornavirae</taxon>
        <taxon>Lenarviricota</taxon>
        <taxon>Leviviricetes</taxon>
        <taxon>Timlovirales</taxon>
        <taxon>Steitzviridae</taxon>
        <taxon>Kecuhnavirus</taxon>
        <taxon>Kecuhnavirus borborohabitans</taxon>
    </lineage>
</organism>
<evidence type="ECO:0000256" key="2">
    <source>
        <dbReference type="ARBA" id="ARBA00022484"/>
    </source>
</evidence>
<dbReference type="EMBL" id="BK014161">
    <property type="protein sequence ID" value="DAD52634.1"/>
    <property type="molecule type" value="Genomic_RNA"/>
</dbReference>
<proteinExistence type="predicted"/>
<evidence type="ECO:0000256" key="5">
    <source>
        <dbReference type="ARBA" id="ARBA00022741"/>
    </source>
</evidence>
<evidence type="ECO:0000313" key="12">
    <source>
        <dbReference type="Proteomes" id="UP000682790"/>
    </source>
</evidence>
<evidence type="ECO:0000256" key="3">
    <source>
        <dbReference type="ARBA" id="ARBA00022679"/>
    </source>
</evidence>
<keyword evidence="6" id="KW-0693">Viral RNA replication</keyword>
<dbReference type="GeneID" id="80400326"/>
<evidence type="ECO:0000256" key="6">
    <source>
        <dbReference type="ARBA" id="ARBA00022953"/>
    </source>
</evidence>
<dbReference type="EC" id="2.7.7.48" evidence="1"/>
<keyword evidence="5" id="KW-0547">Nucleotide-binding</keyword>
<evidence type="ECO:0000256" key="8">
    <source>
        <dbReference type="ARBA" id="ARBA00048744"/>
    </source>
</evidence>
<keyword evidence="3" id="KW-0808">Transferase</keyword>
<dbReference type="GO" id="GO:0000166">
    <property type="term" value="F:nucleotide binding"/>
    <property type="evidence" value="ECO:0007669"/>
    <property type="project" value="UniProtKB-KW"/>
</dbReference>
<keyword evidence="12" id="KW-1185">Reference proteome</keyword>
<evidence type="ECO:0000256" key="9">
    <source>
        <dbReference type="PIRSR" id="PIRSR605093-1"/>
    </source>
</evidence>
<keyword evidence="2 11" id="KW-0696">RNA-directed RNA polymerase</keyword>
<dbReference type="SUPFAM" id="SSF56672">
    <property type="entry name" value="DNA/RNA polymerases"/>
    <property type="match status" value="1"/>
</dbReference>
<dbReference type="InterPro" id="IPR043502">
    <property type="entry name" value="DNA/RNA_pol_sf"/>
</dbReference>
<dbReference type="InterPro" id="IPR007096">
    <property type="entry name" value="RNA-dir_Rpol_cat_phage"/>
</dbReference>
<dbReference type="GO" id="GO:0046872">
    <property type="term" value="F:metal ion binding"/>
    <property type="evidence" value="ECO:0007669"/>
    <property type="project" value="UniProtKB-KW"/>
</dbReference>
<feature type="binding site" evidence="9">
    <location>
        <position position="348"/>
    </location>
    <ligand>
        <name>Mg(2+)</name>
        <dbReference type="ChEBI" id="CHEBI:18420"/>
        <label>2</label>
    </ligand>
</feature>
<evidence type="ECO:0000256" key="1">
    <source>
        <dbReference type="ARBA" id="ARBA00012494"/>
    </source>
</evidence>
<sequence>MKSYVLTAFTIYAGILKDATTRWSNLEASLEKDLSYLSKAVESRGLPFITILLPSMAKTLLQWLDRGVMDSSEIPQGYPCYQKRPKLFGDLFNMIFDNQGRLRLDGDVEAVAILFQLLSCCKNVRLDCHPSRTKETLDEFFAIEESLPASYPDTWDSDIPKWEPRYGHPLWGAGRSGVASEQEDIPGLIHHGSNGPSLPWNDLRAHARKIVHGWIGSIPDWELEPRHGPGAVAEGIRGDKYAFPSWPTKLENRFPYDWFGSGALQPSSYPDHRERSSRLIAVPKSQKGPRLICAEPVAHQWIQQGIWRWLESRVEKTPLQASIRFRDQSVSARRALSSSHSGELCTIDLSSASDRVSTRLVEYLFQGSNLLDALHACRTRTMVQNISDDHPRMIVLRKFSTMGSAATFPIQTLVFYILVTWALKLVCEEPGYEGPSWAPADVTIFGDDIIAPNVAYQTIKLVLTECGLKVNDSKTFTGSYFRESCGMYAFRGVDISPAYYLAPYDGSPSSLTTTVETSNNFHLRGYWKAAEAVLSQVPEQERKKLLVTGQGRAGGLNLVSYCGDGYHLHKSKWDPDLQRDYVKVLTVSPKTQRTLGPGESSLSQYFFEKPNPEFPWASGRVTSVKQRKRLARVYVK</sequence>
<dbReference type="Proteomes" id="UP000682790">
    <property type="component" value="Segment"/>
</dbReference>
<evidence type="ECO:0000256" key="4">
    <source>
        <dbReference type="ARBA" id="ARBA00022695"/>
    </source>
</evidence>
<feature type="binding site" evidence="9">
    <location>
        <position position="448"/>
    </location>
    <ligand>
        <name>Mg(2+)</name>
        <dbReference type="ChEBI" id="CHEBI:18420"/>
        <label>2</label>
    </ligand>
</feature>
<feature type="domain" description="RdRp catalytic" evidence="10">
    <location>
        <begin position="333"/>
        <end position="479"/>
    </location>
</feature>
<evidence type="ECO:0000313" key="11">
    <source>
        <dbReference type="EMBL" id="DAD52634.1"/>
    </source>
</evidence>
<name>A0A8S5L5P8_9VIRU</name>